<dbReference type="EMBL" id="BAAADB010000030">
    <property type="protein sequence ID" value="GAA0520225.1"/>
    <property type="molecule type" value="Genomic_DNA"/>
</dbReference>
<evidence type="ECO:0000313" key="2">
    <source>
        <dbReference type="Proteomes" id="UP001500191"/>
    </source>
</evidence>
<protein>
    <recommendedName>
        <fullName evidence="3">GTPase</fullName>
    </recommendedName>
</protein>
<dbReference type="RefSeq" id="WP_343760459.1">
    <property type="nucleotide sequence ID" value="NZ_BAAADB010000030.1"/>
</dbReference>
<accession>A0ABP3MGZ4</accession>
<gene>
    <name evidence="1" type="ORF">GCM10008937_29730</name>
</gene>
<proteinExistence type="predicted"/>
<reference evidence="2" key="1">
    <citation type="journal article" date="2019" name="Int. J. Syst. Evol. Microbiol.">
        <title>The Global Catalogue of Microorganisms (GCM) 10K type strain sequencing project: providing services to taxonomists for standard genome sequencing and annotation.</title>
        <authorList>
            <consortium name="The Broad Institute Genomics Platform"/>
            <consortium name="The Broad Institute Genome Sequencing Center for Infectious Disease"/>
            <person name="Wu L."/>
            <person name="Ma J."/>
        </authorList>
    </citation>
    <scope>NUCLEOTIDE SEQUENCE [LARGE SCALE GENOMIC DNA]</scope>
    <source>
        <strain evidence="2">JCM 14368</strain>
    </source>
</reference>
<sequence length="134" mass="14694">MTRPHLLFVYNADGGPLNALKDLWHKTVSPATYDCQLCAVTYGPLGMRREWRAFVRSLAADVTFLHRDELAAQHGVQGVPLPAAFVLDGTQVRPWLSAAAVREARTLDDLMSLVRASLPMTGPTLRPDGATRPT</sequence>
<dbReference type="Proteomes" id="UP001500191">
    <property type="component" value="Unassembled WGS sequence"/>
</dbReference>
<evidence type="ECO:0008006" key="3">
    <source>
        <dbReference type="Google" id="ProtNLM"/>
    </source>
</evidence>
<comment type="caution">
    <text evidence="1">The sequence shown here is derived from an EMBL/GenBank/DDBJ whole genome shotgun (WGS) entry which is preliminary data.</text>
</comment>
<name>A0ABP3MGZ4_9DEIO</name>
<evidence type="ECO:0000313" key="1">
    <source>
        <dbReference type="EMBL" id="GAA0520225.1"/>
    </source>
</evidence>
<keyword evidence="2" id="KW-1185">Reference proteome</keyword>
<organism evidence="1 2">
    <name type="scientific">Deinococcus depolymerans</name>
    <dbReference type="NCBI Taxonomy" id="392408"/>
    <lineage>
        <taxon>Bacteria</taxon>
        <taxon>Thermotogati</taxon>
        <taxon>Deinococcota</taxon>
        <taxon>Deinococci</taxon>
        <taxon>Deinococcales</taxon>
        <taxon>Deinococcaceae</taxon>
        <taxon>Deinococcus</taxon>
    </lineage>
</organism>